<keyword evidence="3" id="KW-1185">Reference proteome</keyword>
<dbReference type="EMBL" id="LGKG01000143">
    <property type="protein sequence ID" value="KPC61941.1"/>
    <property type="molecule type" value="Genomic_DNA"/>
</dbReference>
<feature type="compositionally biased region" description="Basic and acidic residues" evidence="1">
    <location>
        <begin position="73"/>
        <end position="98"/>
    </location>
</feature>
<accession>A0A0N0GYJ3</accession>
<reference evidence="3" key="1">
    <citation type="submission" date="2015-07" db="EMBL/GenBank/DDBJ databases">
        <authorList>
            <person name="Ju K.-S."/>
            <person name="Doroghazi J.R."/>
            <person name="Metcalf W.W."/>
        </authorList>
    </citation>
    <scope>NUCLEOTIDE SEQUENCE [LARGE SCALE GENOMIC DNA]</scope>
    <source>
        <strain evidence="3">NRRL ISP-5002</strain>
    </source>
</reference>
<name>A0A0N0GYJ3_9ACTN</name>
<organism evidence="2 3">
    <name type="scientific">Streptomyces chattanoogensis</name>
    <dbReference type="NCBI Taxonomy" id="66876"/>
    <lineage>
        <taxon>Bacteria</taxon>
        <taxon>Bacillati</taxon>
        <taxon>Actinomycetota</taxon>
        <taxon>Actinomycetes</taxon>
        <taxon>Kitasatosporales</taxon>
        <taxon>Streptomycetaceae</taxon>
        <taxon>Streptomyces</taxon>
    </lineage>
</organism>
<evidence type="ECO:0000313" key="3">
    <source>
        <dbReference type="Proteomes" id="UP000037982"/>
    </source>
</evidence>
<evidence type="ECO:0000256" key="1">
    <source>
        <dbReference type="SAM" id="MobiDB-lite"/>
    </source>
</evidence>
<dbReference type="Proteomes" id="UP000037982">
    <property type="component" value="Unassembled WGS sequence"/>
</dbReference>
<sequence length="98" mass="10842">MRTKVSKSKIAALAEDVEKHWKAKGYELESRNRKMPSFRYSTPEGVSVVFDVGGDLVTISASISDTKSPGRSGDIDKGDFPHGLKDIAPDVRDPYWSK</sequence>
<feature type="region of interest" description="Disordered" evidence="1">
    <location>
        <begin position="63"/>
        <end position="98"/>
    </location>
</feature>
<proteinExistence type="predicted"/>
<protein>
    <submittedName>
        <fullName evidence="2">Uncharacterized protein</fullName>
    </submittedName>
</protein>
<comment type="caution">
    <text evidence="2">The sequence shown here is derived from an EMBL/GenBank/DDBJ whole genome shotgun (WGS) entry which is preliminary data.</text>
</comment>
<dbReference type="AlphaFoldDB" id="A0A0N0GYJ3"/>
<gene>
    <name evidence="2" type="ORF">ADL29_22130</name>
</gene>
<evidence type="ECO:0000313" key="2">
    <source>
        <dbReference type="EMBL" id="KPC61941.1"/>
    </source>
</evidence>
<dbReference type="PATRIC" id="fig|66876.3.peg.4843"/>